<evidence type="ECO:0000259" key="1">
    <source>
        <dbReference type="Pfam" id="PF12680"/>
    </source>
</evidence>
<dbReference type="Proteomes" id="UP000217103">
    <property type="component" value="Unassembled WGS sequence"/>
</dbReference>
<organism evidence="2 3">
    <name type="scientific">Thermostaphylospora chromogena</name>
    <dbReference type="NCBI Taxonomy" id="35622"/>
    <lineage>
        <taxon>Bacteria</taxon>
        <taxon>Bacillati</taxon>
        <taxon>Actinomycetota</taxon>
        <taxon>Actinomycetes</taxon>
        <taxon>Streptosporangiales</taxon>
        <taxon>Thermomonosporaceae</taxon>
        <taxon>Thermostaphylospora</taxon>
    </lineage>
</organism>
<dbReference type="Gene3D" id="3.10.450.50">
    <property type="match status" value="1"/>
</dbReference>
<gene>
    <name evidence="2" type="ORF">SAMN04489764_4608</name>
</gene>
<keyword evidence="3" id="KW-1185">Reference proteome</keyword>
<name>A0A1H1HMV8_9ACTN</name>
<evidence type="ECO:0000313" key="2">
    <source>
        <dbReference type="EMBL" id="SDR26679.1"/>
    </source>
</evidence>
<dbReference type="AlphaFoldDB" id="A0A1H1HMV8"/>
<protein>
    <submittedName>
        <fullName evidence="2">SnoaL-like domain-containing protein</fullName>
    </submittedName>
</protein>
<dbReference type="STRING" id="35622.SAMN04489764_4608"/>
<accession>A0A1H1HMV8</accession>
<dbReference type="InterPro" id="IPR037401">
    <property type="entry name" value="SnoaL-like"/>
</dbReference>
<feature type="domain" description="SnoaL-like" evidence="1">
    <location>
        <begin position="9"/>
        <end position="111"/>
    </location>
</feature>
<dbReference type="OrthoDB" id="9808719at2"/>
<dbReference type="SUPFAM" id="SSF54427">
    <property type="entry name" value="NTF2-like"/>
    <property type="match status" value="1"/>
</dbReference>
<evidence type="ECO:0000313" key="3">
    <source>
        <dbReference type="Proteomes" id="UP000217103"/>
    </source>
</evidence>
<dbReference type="EMBL" id="FNKK01000002">
    <property type="protein sequence ID" value="SDR26679.1"/>
    <property type="molecule type" value="Genomic_DNA"/>
</dbReference>
<dbReference type="RefSeq" id="WP_093261890.1">
    <property type="nucleotide sequence ID" value="NZ_FNKK01000002.1"/>
</dbReference>
<dbReference type="InterPro" id="IPR032710">
    <property type="entry name" value="NTF2-like_dom_sf"/>
</dbReference>
<sequence>MTPDYAAIVNRYLAVWNTPDPGLRAKAVAELWTEDAAYTDPLADVRGHDGIGQVIAAARERFPGFVFTRGATLDGHGRLMRFTWGLGPEGGEPLVEGFDVAVLTEDGRIAQVLGFLDKVPAA</sequence>
<reference evidence="2 3" key="1">
    <citation type="submission" date="2016-10" db="EMBL/GenBank/DDBJ databases">
        <authorList>
            <person name="de Groot N.N."/>
        </authorList>
    </citation>
    <scope>NUCLEOTIDE SEQUENCE [LARGE SCALE GENOMIC DNA]</scope>
    <source>
        <strain evidence="2 3">DSM 43794</strain>
    </source>
</reference>
<proteinExistence type="predicted"/>
<dbReference type="Pfam" id="PF12680">
    <property type="entry name" value="SnoaL_2"/>
    <property type="match status" value="1"/>
</dbReference>